<proteinExistence type="inferred from homology"/>
<evidence type="ECO:0000256" key="11">
    <source>
        <dbReference type="SAM" id="Coils"/>
    </source>
</evidence>
<accession>A0A835YNE8</accession>
<feature type="coiled-coil region" evidence="11">
    <location>
        <begin position="401"/>
        <end position="576"/>
    </location>
</feature>
<evidence type="ECO:0000256" key="12">
    <source>
        <dbReference type="SAM" id="MobiDB-lite"/>
    </source>
</evidence>
<dbReference type="GO" id="GO:0005524">
    <property type="term" value="F:ATP binding"/>
    <property type="evidence" value="ECO:0007669"/>
    <property type="project" value="UniProtKB-UniRule"/>
</dbReference>
<keyword evidence="2" id="KW-0963">Cytoplasm</keyword>
<comment type="subcellular location">
    <subcellularLocation>
        <location evidence="1">Cytoplasm</location>
        <location evidence="1">Cytoskeleton</location>
    </subcellularLocation>
</comment>
<dbReference type="PRINTS" id="PR00380">
    <property type="entry name" value="KINESINHEAVY"/>
</dbReference>
<dbReference type="SUPFAM" id="SSF52540">
    <property type="entry name" value="P-loop containing nucleoside triphosphate hydrolases"/>
    <property type="match status" value="1"/>
</dbReference>
<dbReference type="PANTHER" id="PTHR47969">
    <property type="entry name" value="CHROMOSOME-ASSOCIATED KINESIN KIF4A-RELATED"/>
    <property type="match status" value="1"/>
</dbReference>
<dbReference type="GO" id="GO:0008017">
    <property type="term" value="F:microtubule binding"/>
    <property type="evidence" value="ECO:0007669"/>
    <property type="project" value="InterPro"/>
</dbReference>
<evidence type="ECO:0000256" key="4">
    <source>
        <dbReference type="ARBA" id="ARBA00022741"/>
    </source>
</evidence>
<reference evidence="14" key="1">
    <citation type="submission" date="2021-02" db="EMBL/GenBank/DDBJ databases">
        <title>First Annotated Genome of the Yellow-green Alga Tribonema minus.</title>
        <authorList>
            <person name="Mahan K.M."/>
        </authorList>
    </citation>
    <scope>NUCLEOTIDE SEQUENCE</scope>
    <source>
        <strain evidence="14">UTEX B ZZ1240</strain>
    </source>
</reference>
<feature type="compositionally biased region" description="Low complexity" evidence="12">
    <location>
        <begin position="744"/>
        <end position="756"/>
    </location>
</feature>
<dbReference type="InterPro" id="IPR036961">
    <property type="entry name" value="Kinesin_motor_dom_sf"/>
</dbReference>
<keyword evidence="3 10" id="KW-0493">Microtubule</keyword>
<evidence type="ECO:0000256" key="5">
    <source>
        <dbReference type="ARBA" id="ARBA00022840"/>
    </source>
</evidence>
<dbReference type="GO" id="GO:0007018">
    <property type="term" value="P:microtubule-based movement"/>
    <property type="evidence" value="ECO:0007669"/>
    <property type="project" value="InterPro"/>
</dbReference>
<evidence type="ECO:0000256" key="3">
    <source>
        <dbReference type="ARBA" id="ARBA00022701"/>
    </source>
</evidence>
<dbReference type="FunFam" id="3.40.850.10:FF:000029">
    <property type="entry name" value="Kinesin-like protein KIF17"/>
    <property type="match status" value="1"/>
</dbReference>
<feature type="compositionally biased region" description="Basic and acidic residues" evidence="12">
    <location>
        <begin position="715"/>
        <end position="725"/>
    </location>
</feature>
<feature type="compositionally biased region" description="Basic residues" evidence="12">
    <location>
        <begin position="757"/>
        <end position="767"/>
    </location>
</feature>
<feature type="compositionally biased region" description="Basic and acidic residues" evidence="12">
    <location>
        <begin position="636"/>
        <end position="656"/>
    </location>
</feature>
<dbReference type="PANTHER" id="PTHR47969:SF21">
    <property type="entry name" value="KINESIN-LIKE PROTEIN"/>
    <property type="match status" value="1"/>
</dbReference>
<dbReference type="PROSITE" id="PS50067">
    <property type="entry name" value="KINESIN_MOTOR_2"/>
    <property type="match status" value="1"/>
</dbReference>
<protein>
    <recommendedName>
        <fullName evidence="10">Kinesin-like protein</fullName>
    </recommendedName>
</protein>
<feature type="region of interest" description="Disordered" evidence="12">
    <location>
        <begin position="636"/>
        <end position="679"/>
    </location>
</feature>
<evidence type="ECO:0000256" key="7">
    <source>
        <dbReference type="ARBA" id="ARBA00023175"/>
    </source>
</evidence>
<name>A0A835YNE8_9STRA</name>
<sequence>MEGSGRPKSDECVKVVVRIRPLSRKEVQDGHSASATVDESRGEVCVKNPRADDREAPKSFFFDSVFGDGVTQKRVYEVCGAPLVESVLEGYNGTIFAYGQTGAGKTHTMEGYPDPPEQRGIIPNSFQHIFDKIALADNVQYLVRASYLEIYNEEIRDLLSKDPKNSLDLKENADSGVYVKDLTSFVVKSAMEIDHVMQAGKKNRSVGATLMNQTSSRSHSIFTIVVECSDLHDKNGHIRVGKLNLVDLAGSERQSKTGATGDRLKEATKINLSLSALGNVISALVDGRSQHIPYRDSKLTRLLQDSLGGNTKTVMCANCGPAEYNYDETVSTLRYANRAKNIKNKPKINEDPKDAMLREFQEEIRRLKAQLAEGGGASGAGGKHVIFVDGQPVEGVSEEEYKKLQAEADKRERELRAQAAEDMQRLLDAHARTAEEREALKARLEAEAAERRKMEKGKASLASKLKAMEEKLIQGGEIMDKAARQEAQLRQAQQELELQRAQEAALARELAEREEGLADLDRDFQDLQEEVEVKTRKLKKLWGKYQAAQAEVADIQAEFQGEREDLLDAIRQLSRQLKLKDLIITNFVPPEEARRVERRAEWSEEAGTWTIPFPELAGNVLRGLVARPISSEALRRPETEFARQRRQVDPNPRYRSENVLQQELDPPERTTQPYEGPGMASRVAPVLAMPLDADEEEVTFTVAQEAVPQPYLHYENGDAGDRGDDGDNGANGDAGGRPKTAFNRSSARKAGSSSATKRPKSAARRRRSGEAGGEENGGGGGGSGGGGGGGAIEFKEDEEMYPTARGLVRK</sequence>
<gene>
    <name evidence="14" type="ORF">JKP88DRAFT_256616</name>
</gene>
<evidence type="ECO:0000256" key="2">
    <source>
        <dbReference type="ARBA" id="ARBA00022490"/>
    </source>
</evidence>
<comment type="similarity">
    <text evidence="9 10">Belongs to the TRAFAC class myosin-kinesin ATPase superfamily. Kinesin family.</text>
</comment>
<comment type="caution">
    <text evidence="14">The sequence shown here is derived from an EMBL/GenBank/DDBJ whole genome shotgun (WGS) entry which is preliminary data.</text>
</comment>
<keyword evidence="6 11" id="KW-0175">Coiled coil</keyword>
<feature type="binding site" evidence="9">
    <location>
        <begin position="99"/>
        <end position="106"/>
    </location>
    <ligand>
        <name>ATP</name>
        <dbReference type="ChEBI" id="CHEBI:30616"/>
    </ligand>
</feature>
<dbReference type="AlphaFoldDB" id="A0A835YNE8"/>
<dbReference type="GO" id="GO:0003777">
    <property type="term" value="F:microtubule motor activity"/>
    <property type="evidence" value="ECO:0007669"/>
    <property type="project" value="InterPro"/>
</dbReference>
<evidence type="ECO:0000259" key="13">
    <source>
        <dbReference type="PROSITE" id="PS50067"/>
    </source>
</evidence>
<evidence type="ECO:0000256" key="8">
    <source>
        <dbReference type="ARBA" id="ARBA00023212"/>
    </source>
</evidence>
<dbReference type="GO" id="GO:0005874">
    <property type="term" value="C:microtubule"/>
    <property type="evidence" value="ECO:0007669"/>
    <property type="project" value="UniProtKB-KW"/>
</dbReference>
<dbReference type="InterPro" id="IPR001752">
    <property type="entry name" value="Kinesin_motor_dom"/>
</dbReference>
<feature type="region of interest" description="Disordered" evidence="12">
    <location>
        <begin position="703"/>
        <end position="810"/>
    </location>
</feature>
<feature type="domain" description="Kinesin motor" evidence="13">
    <location>
        <begin position="12"/>
        <end position="342"/>
    </location>
</feature>
<dbReference type="InterPro" id="IPR027640">
    <property type="entry name" value="Kinesin-like_fam"/>
</dbReference>
<keyword evidence="4 9" id="KW-0547">Nucleotide-binding</keyword>
<dbReference type="EMBL" id="JAFCMP010000514">
    <property type="protein sequence ID" value="KAG5178547.1"/>
    <property type="molecule type" value="Genomic_DNA"/>
</dbReference>
<dbReference type="PROSITE" id="PS00411">
    <property type="entry name" value="KINESIN_MOTOR_1"/>
    <property type="match status" value="1"/>
</dbReference>
<dbReference type="SMART" id="SM00129">
    <property type="entry name" value="KISc"/>
    <property type="match status" value="1"/>
</dbReference>
<evidence type="ECO:0000256" key="1">
    <source>
        <dbReference type="ARBA" id="ARBA00004245"/>
    </source>
</evidence>
<keyword evidence="7 9" id="KW-0505">Motor protein</keyword>
<evidence type="ECO:0000256" key="9">
    <source>
        <dbReference type="PROSITE-ProRule" id="PRU00283"/>
    </source>
</evidence>
<evidence type="ECO:0000256" key="6">
    <source>
        <dbReference type="ARBA" id="ARBA00023054"/>
    </source>
</evidence>
<evidence type="ECO:0000256" key="10">
    <source>
        <dbReference type="RuleBase" id="RU000394"/>
    </source>
</evidence>
<dbReference type="OrthoDB" id="3176171at2759"/>
<evidence type="ECO:0000313" key="14">
    <source>
        <dbReference type="EMBL" id="KAG5178547.1"/>
    </source>
</evidence>
<evidence type="ECO:0000313" key="15">
    <source>
        <dbReference type="Proteomes" id="UP000664859"/>
    </source>
</evidence>
<keyword evidence="5 9" id="KW-0067">ATP-binding</keyword>
<feature type="compositionally biased region" description="Gly residues" evidence="12">
    <location>
        <begin position="770"/>
        <end position="791"/>
    </location>
</feature>
<dbReference type="Proteomes" id="UP000664859">
    <property type="component" value="Unassembled WGS sequence"/>
</dbReference>
<keyword evidence="15" id="KW-1185">Reference proteome</keyword>
<organism evidence="14 15">
    <name type="scientific">Tribonema minus</name>
    <dbReference type="NCBI Taxonomy" id="303371"/>
    <lineage>
        <taxon>Eukaryota</taxon>
        <taxon>Sar</taxon>
        <taxon>Stramenopiles</taxon>
        <taxon>Ochrophyta</taxon>
        <taxon>PX clade</taxon>
        <taxon>Xanthophyceae</taxon>
        <taxon>Tribonematales</taxon>
        <taxon>Tribonemataceae</taxon>
        <taxon>Tribonema</taxon>
    </lineage>
</organism>
<keyword evidence="8" id="KW-0206">Cytoskeleton</keyword>
<dbReference type="Gene3D" id="3.40.850.10">
    <property type="entry name" value="Kinesin motor domain"/>
    <property type="match status" value="1"/>
</dbReference>
<dbReference type="InterPro" id="IPR027417">
    <property type="entry name" value="P-loop_NTPase"/>
</dbReference>
<dbReference type="InterPro" id="IPR019821">
    <property type="entry name" value="Kinesin_motor_CS"/>
</dbReference>
<dbReference type="Pfam" id="PF00225">
    <property type="entry name" value="Kinesin"/>
    <property type="match status" value="1"/>
</dbReference>
<dbReference type="CDD" id="cd01371">
    <property type="entry name" value="KISc_KIF3"/>
    <property type="match status" value="1"/>
</dbReference>